<reference evidence="2 3" key="1">
    <citation type="submission" date="2019-04" db="EMBL/GenBank/DDBJ databases">
        <title>Chromosome genome assembly for Takifugu flavidus.</title>
        <authorList>
            <person name="Xiao S."/>
        </authorList>
    </citation>
    <scope>NUCLEOTIDE SEQUENCE [LARGE SCALE GENOMIC DNA]</scope>
    <source>
        <strain evidence="2">HTHZ2018</strain>
        <tissue evidence="2">Muscle</tissue>
    </source>
</reference>
<accession>A0A5C6MN94</accession>
<dbReference type="EMBL" id="RHFK02000055">
    <property type="protein sequence ID" value="TWW54890.1"/>
    <property type="molecule type" value="Genomic_DNA"/>
</dbReference>
<keyword evidence="3" id="KW-1185">Reference proteome</keyword>
<gene>
    <name evidence="2" type="ORF">D4764_0186420</name>
</gene>
<evidence type="ECO:0000313" key="2">
    <source>
        <dbReference type="EMBL" id="TWW54890.1"/>
    </source>
</evidence>
<feature type="region of interest" description="Disordered" evidence="1">
    <location>
        <begin position="1"/>
        <end position="21"/>
    </location>
</feature>
<feature type="compositionally biased region" description="Polar residues" evidence="1">
    <location>
        <begin position="1"/>
        <end position="14"/>
    </location>
</feature>
<dbReference type="Proteomes" id="UP000324091">
    <property type="component" value="Unassembled WGS sequence"/>
</dbReference>
<organism evidence="2 3">
    <name type="scientific">Takifugu flavidus</name>
    <name type="common">sansaifugu</name>
    <dbReference type="NCBI Taxonomy" id="433684"/>
    <lineage>
        <taxon>Eukaryota</taxon>
        <taxon>Metazoa</taxon>
        <taxon>Chordata</taxon>
        <taxon>Craniata</taxon>
        <taxon>Vertebrata</taxon>
        <taxon>Euteleostomi</taxon>
        <taxon>Actinopterygii</taxon>
        <taxon>Neopterygii</taxon>
        <taxon>Teleostei</taxon>
        <taxon>Neoteleostei</taxon>
        <taxon>Acanthomorphata</taxon>
        <taxon>Eupercaria</taxon>
        <taxon>Tetraodontiformes</taxon>
        <taxon>Tetradontoidea</taxon>
        <taxon>Tetraodontidae</taxon>
        <taxon>Takifugu</taxon>
    </lineage>
</organism>
<name>A0A5C6MN94_9TELE</name>
<feature type="region of interest" description="Disordered" evidence="1">
    <location>
        <begin position="172"/>
        <end position="199"/>
    </location>
</feature>
<protein>
    <submittedName>
        <fullName evidence="2">Uncharacterized protein</fullName>
    </submittedName>
</protein>
<sequence length="213" mass="23664">MMNNNGGDAGTASSPKPGGHVERRRVQMFLGWRARLPWLLTSNEAAPPRPWRPTSGNMFTTRRVIGKQGMVDPHATPPEERRRQERFPASLKTIKTFSSTGSSPPKQHHVQEECPMSSTTYHTGFLLRGRGGAMPQPQVVPGTGAPADDRADVRCKESFNVKASESLFRVAENWVPDRPDGESGTEEEEPGPAPRQRQRCDRVLELLERAEEG</sequence>
<evidence type="ECO:0000313" key="3">
    <source>
        <dbReference type="Proteomes" id="UP000324091"/>
    </source>
</evidence>
<proteinExistence type="predicted"/>
<evidence type="ECO:0000256" key="1">
    <source>
        <dbReference type="SAM" id="MobiDB-lite"/>
    </source>
</evidence>
<dbReference type="AlphaFoldDB" id="A0A5C6MN94"/>
<comment type="caution">
    <text evidence="2">The sequence shown here is derived from an EMBL/GenBank/DDBJ whole genome shotgun (WGS) entry which is preliminary data.</text>
</comment>